<reference evidence="2" key="1">
    <citation type="submission" date="2010-08" db="EMBL/GenBank/DDBJ databases">
        <authorList>
            <consortium name="Caenorhabditis japonica Sequencing Consortium"/>
            <person name="Wilson R.K."/>
        </authorList>
    </citation>
    <scope>NUCLEOTIDE SEQUENCE [LARGE SCALE GENOMIC DNA]</scope>
    <source>
        <strain evidence="2">DF5081</strain>
    </source>
</reference>
<keyword evidence="2" id="KW-1185">Reference proteome</keyword>
<dbReference type="InterPro" id="IPR009003">
    <property type="entry name" value="Peptidase_S1_PA"/>
</dbReference>
<accession>A0A8R1EA08</accession>
<dbReference type="SUPFAM" id="SSF50494">
    <property type="entry name" value="Trypsin-like serine proteases"/>
    <property type="match status" value="1"/>
</dbReference>
<dbReference type="EnsemblMetazoa" id="CJA26883.1">
    <property type="protein sequence ID" value="CJA26883.1"/>
    <property type="gene ID" value="WBGene00182455"/>
</dbReference>
<reference evidence="1" key="2">
    <citation type="submission" date="2022-06" db="UniProtKB">
        <authorList>
            <consortium name="EnsemblMetazoa"/>
        </authorList>
    </citation>
    <scope>IDENTIFICATION</scope>
    <source>
        <strain evidence="1">DF5081</strain>
    </source>
</reference>
<evidence type="ECO:0000313" key="2">
    <source>
        <dbReference type="Proteomes" id="UP000005237"/>
    </source>
</evidence>
<organism evidence="1 2">
    <name type="scientific">Caenorhabditis japonica</name>
    <dbReference type="NCBI Taxonomy" id="281687"/>
    <lineage>
        <taxon>Eukaryota</taxon>
        <taxon>Metazoa</taxon>
        <taxon>Ecdysozoa</taxon>
        <taxon>Nematoda</taxon>
        <taxon>Chromadorea</taxon>
        <taxon>Rhabditida</taxon>
        <taxon>Rhabditina</taxon>
        <taxon>Rhabditomorpha</taxon>
        <taxon>Rhabditoidea</taxon>
        <taxon>Rhabditidae</taxon>
        <taxon>Peloderinae</taxon>
        <taxon>Caenorhabditis</taxon>
    </lineage>
</organism>
<proteinExistence type="predicted"/>
<dbReference type="Proteomes" id="UP000005237">
    <property type="component" value="Unassembled WGS sequence"/>
</dbReference>
<evidence type="ECO:0008006" key="3">
    <source>
        <dbReference type="Google" id="ProtNLM"/>
    </source>
</evidence>
<name>A0A8R1EA08_CAEJA</name>
<evidence type="ECO:0000313" key="1">
    <source>
        <dbReference type="EnsemblMetazoa" id="CJA26883.1"/>
    </source>
</evidence>
<dbReference type="AlphaFoldDB" id="A0A8R1EA08"/>
<sequence>MFKRTANQALIQKVTSCCMYIEYQNSWISVVVLTKHYAVTTLHCLPESFQELGQSVSLWDSDGQNHNAYIHGMNKLSDYVVFKKTDGTFECIPEMTYPALLDQYIVVGFQFGEKKASVRLGHVSSLSDGSRGYFYGDSGGLPGFSGGSSSSSSSNIIYHILGGVFYARNGALFGIARGSEWDGKETKQYGDVLEMVSTQIILSHIEFAKHEPFSV</sequence>
<protein>
    <recommendedName>
        <fullName evidence="3">Serine protease</fullName>
    </recommendedName>
</protein>